<dbReference type="EMBL" id="CACRUQ010000021">
    <property type="protein sequence ID" value="VYU38268.1"/>
    <property type="molecule type" value="Genomic_DNA"/>
</dbReference>
<feature type="coiled-coil region" evidence="1">
    <location>
        <begin position="155"/>
        <end position="224"/>
    </location>
</feature>
<protein>
    <recommendedName>
        <fullName evidence="3">Molecular chaperone GrpE</fullName>
    </recommendedName>
</protein>
<dbReference type="AlphaFoldDB" id="A0A6N3EER0"/>
<sequence>MSYGEEQRKEIETIKKRQIKLELSDADCDRLARKCGEYGLTIGELIENFVGDLVDGTYSNGSDERMYAQQWFERCWFGMFPEPSLLNHLLSEGHEPQHFLDALNNIETAKRDIKQSQKDIAEPTDEWKNIYHHKYNDDFTSYKIVHAYNNVEEFIEHEKECLESYKDDLREWTEERDMMLENWDSSNVDLEEEIENVKKWVSEKDNLLKIIDNKKTDIEKKENKKVKKTSGIRVR</sequence>
<proteinExistence type="predicted"/>
<dbReference type="RefSeq" id="WP_227159960.1">
    <property type="nucleotide sequence ID" value="NZ_CACRUQ010000021.1"/>
</dbReference>
<evidence type="ECO:0000256" key="1">
    <source>
        <dbReference type="SAM" id="Coils"/>
    </source>
</evidence>
<reference evidence="2" key="1">
    <citation type="submission" date="2019-11" db="EMBL/GenBank/DDBJ databases">
        <authorList>
            <person name="Feng L."/>
        </authorList>
    </citation>
    <scope>NUCLEOTIDE SEQUENCE</scope>
    <source>
        <strain evidence="2">RtorquesLFYP15</strain>
    </source>
</reference>
<organism evidence="2">
    <name type="scientific">[Ruminococcus] torques</name>
    <dbReference type="NCBI Taxonomy" id="33039"/>
    <lineage>
        <taxon>Bacteria</taxon>
        <taxon>Bacillati</taxon>
        <taxon>Bacillota</taxon>
        <taxon>Clostridia</taxon>
        <taxon>Lachnospirales</taxon>
        <taxon>Lachnospiraceae</taxon>
        <taxon>Mediterraneibacter</taxon>
    </lineage>
</organism>
<keyword evidence="1" id="KW-0175">Coiled coil</keyword>
<gene>
    <name evidence="2" type="ORF">RTLFYP15_02250</name>
</gene>
<evidence type="ECO:0008006" key="3">
    <source>
        <dbReference type="Google" id="ProtNLM"/>
    </source>
</evidence>
<evidence type="ECO:0000313" key="2">
    <source>
        <dbReference type="EMBL" id="VYU38268.1"/>
    </source>
</evidence>
<name>A0A6N3EER0_9FIRM</name>
<accession>A0A6N3EER0</accession>